<dbReference type="Proteomes" id="UP000050544">
    <property type="component" value="Unassembled WGS sequence"/>
</dbReference>
<evidence type="ECO:0000256" key="6">
    <source>
        <dbReference type="ARBA" id="ARBA00023239"/>
    </source>
</evidence>
<accession>A0A0P6Y3F5</accession>
<evidence type="ECO:0000256" key="3">
    <source>
        <dbReference type="ARBA" id="ARBA00012222"/>
    </source>
</evidence>
<dbReference type="InterPro" id="IPR000277">
    <property type="entry name" value="Cys/Met-Metab_PyrdxlP-dep_enz"/>
</dbReference>
<dbReference type="Gene3D" id="3.90.1150.10">
    <property type="entry name" value="Aspartate Aminotransferase, domain 1"/>
    <property type="match status" value="1"/>
</dbReference>
<organism evidence="13 14">
    <name type="scientific">Thermanaerothrix daxensis</name>
    <dbReference type="NCBI Taxonomy" id="869279"/>
    <lineage>
        <taxon>Bacteria</taxon>
        <taxon>Bacillati</taxon>
        <taxon>Chloroflexota</taxon>
        <taxon>Anaerolineae</taxon>
        <taxon>Anaerolineales</taxon>
        <taxon>Anaerolineaceae</taxon>
        <taxon>Thermanaerothrix</taxon>
    </lineage>
</organism>
<keyword evidence="5 11" id="KW-0663">Pyridoxal phosphate</keyword>
<sequence length="412" mass="45130">MTSRAQYLGINTLVNHLGEHADGWGAHVLPIYQTSTFRFPDVDTGAALFKGETRGHIYTRLSNPNHDLLAQKYAALEGLDLLRAAPEHPLEETVAAQVFSSGMAAVTTAILACARQGDVVIAQRTLYSATYTFLQQFAPQWGIEVVWIEDPRPEGWEAAFRAHPHARLAYAETPANPTLLLVDLRAVAEIAHRYGAWLLVDNTFATPYCQRPLTLGADVVIHSTTKYLGGHGVVVGGTVISPHVDWVRGDLHRLYTWLGAVPSPFDAWLADLGLRTFALRMERHCQNAMTLARYLEQHPKVARVYYPGLPSHPDHALAQKQMSAFGGMIAFELAGGFEAGKTLMNNLRVMTLAVSLGSVDTLIQHPASMTHAAMSPEDRRKSGISDGLVRLSVGIEEVEDLMADLDQALALL</sequence>
<dbReference type="OrthoDB" id="9780685at2"/>
<dbReference type="PANTHER" id="PTHR11808:SF80">
    <property type="entry name" value="CYSTATHIONINE GAMMA-LYASE"/>
    <property type="match status" value="1"/>
</dbReference>
<feature type="modified residue" description="N6-(pyridoxal phosphate)lysine" evidence="11">
    <location>
        <position position="226"/>
    </location>
</feature>
<dbReference type="FunFam" id="3.40.640.10:FF:000046">
    <property type="entry name" value="Cystathionine gamma-lyase"/>
    <property type="match status" value="1"/>
</dbReference>
<name>A0A0P6Y3F5_9CHLR</name>
<comment type="cofactor">
    <cofactor evidence="1 12">
        <name>pyridoxal 5'-phosphate</name>
        <dbReference type="ChEBI" id="CHEBI:597326"/>
    </cofactor>
</comment>
<evidence type="ECO:0000256" key="7">
    <source>
        <dbReference type="ARBA" id="ARBA00047175"/>
    </source>
</evidence>
<dbReference type="PATRIC" id="fig|869279.4.peg.286"/>
<comment type="similarity">
    <text evidence="2">Belongs to the trans-sulfuration enzymes family. L-methionine gamma-lyase subfamily.</text>
</comment>
<dbReference type="InterPro" id="IPR015424">
    <property type="entry name" value="PyrdxlP-dep_Trfase"/>
</dbReference>
<evidence type="ECO:0000256" key="12">
    <source>
        <dbReference type="RuleBase" id="RU362118"/>
    </source>
</evidence>
<keyword evidence="6 13" id="KW-0456">Lyase</keyword>
<evidence type="ECO:0000256" key="11">
    <source>
        <dbReference type="PIRSR" id="PIRSR001434-2"/>
    </source>
</evidence>
<dbReference type="PIRSF" id="PIRSF001434">
    <property type="entry name" value="CGS"/>
    <property type="match status" value="1"/>
</dbReference>
<comment type="catalytic activity">
    <reaction evidence="10">
        <text>L-methionine + H2O = methanethiol + 2-oxobutanoate + NH4(+)</text>
        <dbReference type="Rhea" id="RHEA:23800"/>
        <dbReference type="ChEBI" id="CHEBI:15377"/>
        <dbReference type="ChEBI" id="CHEBI:16007"/>
        <dbReference type="ChEBI" id="CHEBI:16763"/>
        <dbReference type="ChEBI" id="CHEBI:28938"/>
        <dbReference type="ChEBI" id="CHEBI:57844"/>
        <dbReference type="EC" id="4.4.1.11"/>
    </reaction>
    <physiologicalReaction direction="left-to-right" evidence="10">
        <dbReference type="Rhea" id="RHEA:23801"/>
    </physiologicalReaction>
</comment>
<protein>
    <recommendedName>
        <fullName evidence="4">L-methionine gamma-lyase</fullName>
        <ecNumber evidence="3">4.4.1.11</ecNumber>
        <ecNumber evidence="7">4.4.1.2</ecNumber>
    </recommendedName>
    <alternativeName>
        <fullName evidence="8">Homocysteine desulfhydrase</fullName>
    </alternativeName>
</protein>
<evidence type="ECO:0000256" key="2">
    <source>
        <dbReference type="ARBA" id="ARBA00008667"/>
    </source>
</evidence>
<dbReference type="FunFam" id="3.90.1150.10:FF:000008">
    <property type="entry name" value="Cystathionine gamma-synthase"/>
    <property type="match status" value="1"/>
</dbReference>
<dbReference type="EC" id="4.4.1.11" evidence="3"/>
<dbReference type="Gene3D" id="3.40.640.10">
    <property type="entry name" value="Type I PLP-dependent aspartate aminotransferase-like (Major domain)"/>
    <property type="match status" value="1"/>
</dbReference>
<dbReference type="PANTHER" id="PTHR11808">
    <property type="entry name" value="TRANS-SULFURATION ENZYME FAMILY MEMBER"/>
    <property type="match status" value="1"/>
</dbReference>
<dbReference type="GO" id="GO:0018826">
    <property type="term" value="F:methionine gamma-lyase activity"/>
    <property type="evidence" value="ECO:0007669"/>
    <property type="project" value="UniProtKB-EC"/>
</dbReference>
<keyword evidence="14" id="KW-1185">Reference proteome</keyword>
<comment type="caution">
    <text evidence="13">The sequence shown here is derived from an EMBL/GenBank/DDBJ whole genome shotgun (WGS) entry which is preliminary data.</text>
</comment>
<dbReference type="CDD" id="cd00614">
    <property type="entry name" value="CGS_like"/>
    <property type="match status" value="1"/>
</dbReference>
<dbReference type="Pfam" id="PF01053">
    <property type="entry name" value="Cys_Met_Meta_PP"/>
    <property type="match status" value="1"/>
</dbReference>
<evidence type="ECO:0000256" key="8">
    <source>
        <dbReference type="ARBA" id="ARBA00047199"/>
    </source>
</evidence>
<evidence type="ECO:0000313" key="13">
    <source>
        <dbReference type="EMBL" id="KPL83913.1"/>
    </source>
</evidence>
<dbReference type="EMBL" id="LGKO01000002">
    <property type="protein sequence ID" value="KPL83913.1"/>
    <property type="molecule type" value="Genomic_DNA"/>
</dbReference>
<dbReference type="SUPFAM" id="SSF53383">
    <property type="entry name" value="PLP-dependent transferases"/>
    <property type="match status" value="1"/>
</dbReference>
<evidence type="ECO:0000256" key="4">
    <source>
        <dbReference type="ARBA" id="ARBA00019040"/>
    </source>
</evidence>
<dbReference type="InterPro" id="IPR054542">
    <property type="entry name" value="Cys_met_metab_PP"/>
</dbReference>
<comment type="catalytic activity">
    <reaction evidence="9">
        <text>L-homocysteine + H2O = 2-oxobutanoate + hydrogen sulfide + NH4(+) + H(+)</text>
        <dbReference type="Rhea" id="RHEA:14501"/>
        <dbReference type="ChEBI" id="CHEBI:15377"/>
        <dbReference type="ChEBI" id="CHEBI:15378"/>
        <dbReference type="ChEBI" id="CHEBI:16763"/>
        <dbReference type="ChEBI" id="CHEBI:28938"/>
        <dbReference type="ChEBI" id="CHEBI:29919"/>
        <dbReference type="ChEBI" id="CHEBI:58199"/>
        <dbReference type="EC" id="4.4.1.2"/>
    </reaction>
    <physiologicalReaction direction="left-to-right" evidence="9">
        <dbReference type="Rhea" id="RHEA:14502"/>
    </physiologicalReaction>
</comment>
<evidence type="ECO:0000256" key="1">
    <source>
        <dbReference type="ARBA" id="ARBA00001933"/>
    </source>
</evidence>
<dbReference type="InterPro" id="IPR015422">
    <property type="entry name" value="PyrdxlP-dep_Trfase_small"/>
</dbReference>
<evidence type="ECO:0000256" key="5">
    <source>
        <dbReference type="ARBA" id="ARBA00022898"/>
    </source>
</evidence>
<evidence type="ECO:0000256" key="10">
    <source>
        <dbReference type="ARBA" id="ARBA00052699"/>
    </source>
</evidence>
<evidence type="ECO:0000256" key="9">
    <source>
        <dbReference type="ARBA" id="ARBA00048780"/>
    </source>
</evidence>
<dbReference type="STRING" id="869279.SE15_01445"/>
<dbReference type="EC" id="4.4.1.2" evidence="7"/>
<dbReference type="GO" id="GO:0047982">
    <property type="term" value="F:homocysteine desulfhydrase activity"/>
    <property type="evidence" value="ECO:0007669"/>
    <property type="project" value="UniProtKB-EC"/>
</dbReference>
<dbReference type="InterPro" id="IPR015421">
    <property type="entry name" value="PyrdxlP-dep_Trfase_major"/>
</dbReference>
<gene>
    <name evidence="13" type="ORF">SE15_01445</name>
</gene>
<reference evidence="13 14" key="1">
    <citation type="submission" date="2015-07" db="EMBL/GenBank/DDBJ databases">
        <title>Whole genome sequence of Thermanaerothrix daxensis DSM 23592.</title>
        <authorList>
            <person name="Hemp J."/>
            <person name="Ward L.M."/>
            <person name="Pace L.A."/>
            <person name="Fischer W.W."/>
        </authorList>
    </citation>
    <scope>NUCLEOTIDE SEQUENCE [LARGE SCALE GENOMIC DNA]</scope>
    <source>
        <strain evidence="13 14">GNS-1</strain>
    </source>
</reference>
<dbReference type="AlphaFoldDB" id="A0A0P6Y3F5"/>
<dbReference type="PROSITE" id="PS00868">
    <property type="entry name" value="CYS_MET_METAB_PP"/>
    <property type="match status" value="1"/>
</dbReference>
<evidence type="ECO:0000313" key="14">
    <source>
        <dbReference type="Proteomes" id="UP000050544"/>
    </source>
</evidence>
<dbReference type="GO" id="GO:0019346">
    <property type="term" value="P:transsulfuration"/>
    <property type="evidence" value="ECO:0007669"/>
    <property type="project" value="InterPro"/>
</dbReference>
<dbReference type="GO" id="GO:0005737">
    <property type="term" value="C:cytoplasm"/>
    <property type="evidence" value="ECO:0007669"/>
    <property type="project" value="TreeGrafter"/>
</dbReference>
<dbReference type="GO" id="GO:0030170">
    <property type="term" value="F:pyridoxal phosphate binding"/>
    <property type="evidence" value="ECO:0007669"/>
    <property type="project" value="InterPro"/>
</dbReference>
<proteinExistence type="inferred from homology"/>
<dbReference type="RefSeq" id="WP_054520322.1">
    <property type="nucleotide sequence ID" value="NZ_LGKO01000002.1"/>
</dbReference>